<evidence type="ECO:0000313" key="1">
    <source>
        <dbReference type="EMBL" id="KOH45960.1"/>
    </source>
</evidence>
<dbReference type="OrthoDB" id="3268254at2"/>
<reference evidence="1" key="1">
    <citation type="submission" date="2015-07" db="EMBL/GenBank/DDBJ databases">
        <title>MeaNS - Measles Nucleotide Surveillance Program.</title>
        <authorList>
            <person name="Tran T."/>
            <person name="Druce J."/>
        </authorList>
    </citation>
    <scope>NUCLEOTIDE SEQUENCE</scope>
    <source>
        <strain evidence="1">SK</strain>
    </source>
</reference>
<dbReference type="AlphaFoldDB" id="A0A0L8VBU6"/>
<accession>A0A0L8VBU6</accession>
<dbReference type="Pfam" id="PF21983">
    <property type="entry name" value="NikA-like"/>
    <property type="match status" value="1"/>
</dbReference>
<organism evidence="1 2">
    <name type="scientific">Sunxiuqinia dokdonensis</name>
    <dbReference type="NCBI Taxonomy" id="1409788"/>
    <lineage>
        <taxon>Bacteria</taxon>
        <taxon>Pseudomonadati</taxon>
        <taxon>Bacteroidota</taxon>
        <taxon>Bacteroidia</taxon>
        <taxon>Marinilabiliales</taxon>
        <taxon>Prolixibacteraceae</taxon>
        <taxon>Sunxiuqinia</taxon>
    </lineage>
</organism>
<proteinExistence type="predicted"/>
<dbReference type="STRING" id="1409788.NC99_12050"/>
<evidence type="ECO:0000313" key="2">
    <source>
        <dbReference type="Proteomes" id="UP000036958"/>
    </source>
</evidence>
<dbReference type="PATRIC" id="fig|1409788.3.peg.1226"/>
<protein>
    <submittedName>
        <fullName evidence="1">Uncharacterized protein</fullName>
    </submittedName>
</protein>
<dbReference type="InterPro" id="IPR053842">
    <property type="entry name" value="NikA-like"/>
</dbReference>
<dbReference type="Proteomes" id="UP000036958">
    <property type="component" value="Unassembled WGS sequence"/>
</dbReference>
<comment type="caution">
    <text evidence="1">The sequence shown here is derived from an EMBL/GenBank/DDBJ whole genome shotgun (WGS) entry which is preliminary data.</text>
</comment>
<dbReference type="EMBL" id="LGIA01000057">
    <property type="protein sequence ID" value="KOH45960.1"/>
    <property type="molecule type" value="Genomic_DNA"/>
</dbReference>
<gene>
    <name evidence="1" type="ORF">NC99_12050</name>
</gene>
<sequence>MKNKNGRPVKRLGEKMAYHINVKMGTIDYYTLKAKAREADVSFRECIRQLIRRAYVKQRLSPELHDHIRKLSGMANNLNQIARKANAAGYSDTRLEYLYLAGKIDNLLNQIRHDG</sequence>
<name>A0A0L8VBU6_9BACT</name>
<dbReference type="RefSeq" id="WP_053180653.1">
    <property type="nucleotide sequence ID" value="NZ_LGIA01000057.1"/>
</dbReference>
<keyword evidence="2" id="KW-1185">Reference proteome</keyword>